<feature type="signal peptide" evidence="1">
    <location>
        <begin position="1"/>
        <end position="19"/>
    </location>
</feature>
<protein>
    <submittedName>
        <fullName evidence="2">Uncharacterized protein</fullName>
    </submittedName>
</protein>
<dbReference type="OrthoDB" id="6783036at2759"/>
<accession>A0A834IU37</accession>
<comment type="caution">
    <text evidence="2">The sequence shown here is derived from an EMBL/GenBank/DDBJ whole genome shotgun (WGS) entry which is preliminary data.</text>
</comment>
<feature type="chain" id="PRO_5032314617" evidence="1">
    <location>
        <begin position="20"/>
        <end position="296"/>
    </location>
</feature>
<dbReference type="AlphaFoldDB" id="A0A834IU37"/>
<organism evidence="2 3">
    <name type="scientific">Rhynchophorus ferrugineus</name>
    <name type="common">Red palm weevil</name>
    <name type="synonym">Curculio ferrugineus</name>
    <dbReference type="NCBI Taxonomy" id="354439"/>
    <lineage>
        <taxon>Eukaryota</taxon>
        <taxon>Metazoa</taxon>
        <taxon>Ecdysozoa</taxon>
        <taxon>Arthropoda</taxon>
        <taxon>Hexapoda</taxon>
        <taxon>Insecta</taxon>
        <taxon>Pterygota</taxon>
        <taxon>Neoptera</taxon>
        <taxon>Endopterygota</taxon>
        <taxon>Coleoptera</taxon>
        <taxon>Polyphaga</taxon>
        <taxon>Cucujiformia</taxon>
        <taxon>Curculionidae</taxon>
        <taxon>Dryophthorinae</taxon>
        <taxon>Rhynchophorus</taxon>
    </lineage>
</organism>
<keyword evidence="1" id="KW-0732">Signal</keyword>
<sequence length="296" mass="32867">MNGFQILLLILVALDPSTAMPCYSECGSSCDGDECGRSSCYRSGICCGSSSCYSRGCSTYRTCDTQCCQDSNCCRTNCCNCCSQLSSTPPPKPMTPEDERLIEDRREGTHRLSTSSSNNNITLPINISVANDFVVSNYINVPIHFSQININNINITNQEEPSGGGSNTSTTNNYKTVSDPIEIIKIPLLYLSAMPFRQSALTGCCNVVEPCLPYNYPGCTMLNNHCSSSCQGDYMYKPINVCQNGCYQNQYATGLQCTHRGCYHKEMNCNWCNTNFYQSYDYFMMCSGCFVPYNWA</sequence>
<dbReference type="EMBL" id="JAACXV010000026">
    <property type="protein sequence ID" value="KAF7286430.1"/>
    <property type="molecule type" value="Genomic_DNA"/>
</dbReference>
<gene>
    <name evidence="2" type="ORF">GWI33_005348</name>
</gene>
<dbReference type="Proteomes" id="UP000625711">
    <property type="component" value="Unassembled WGS sequence"/>
</dbReference>
<evidence type="ECO:0000313" key="2">
    <source>
        <dbReference type="EMBL" id="KAF7286430.1"/>
    </source>
</evidence>
<evidence type="ECO:0000256" key="1">
    <source>
        <dbReference type="SAM" id="SignalP"/>
    </source>
</evidence>
<reference evidence="2" key="1">
    <citation type="submission" date="2020-08" db="EMBL/GenBank/DDBJ databases">
        <title>Genome sequencing and assembly of the red palm weevil Rhynchophorus ferrugineus.</title>
        <authorList>
            <person name="Dias G.B."/>
            <person name="Bergman C.M."/>
            <person name="Manee M."/>
        </authorList>
    </citation>
    <scope>NUCLEOTIDE SEQUENCE</scope>
    <source>
        <strain evidence="2">AA-2017</strain>
        <tissue evidence="2">Whole larva</tissue>
    </source>
</reference>
<proteinExistence type="predicted"/>
<evidence type="ECO:0000313" key="3">
    <source>
        <dbReference type="Proteomes" id="UP000625711"/>
    </source>
</evidence>
<name>A0A834IU37_RHYFE</name>
<keyword evidence="3" id="KW-1185">Reference proteome</keyword>